<dbReference type="PANTHER" id="PTHR43394:SF1">
    <property type="entry name" value="ATP-BINDING CASSETTE SUB-FAMILY B MEMBER 10, MITOCHONDRIAL"/>
    <property type="match status" value="1"/>
</dbReference>
<keyword evidence="13" id="KW-1185">Reference proteome</keyword>
<dbReference type="InterPro" id="IPR017871">
    <property type="entry name" value="ABC_transporter-like_CS"/>
</dbReference>
<feature type="transmembrane region" description="Helical" evidence="9">
    <location>
        <begin position="81"/>
        <end position="103"/>
    </location>
</feature>
<feature type="transmembrane region" description="Helical" evidence="9">
    <location>
        <begin position="165"/>
        <end position="182"/>
    </location>
</feature>
<evidence type="ECO:0000256" key="6">
    <source>
        <dbReference type="ARBA" id="ARBA00022840"/>
    </source>
</evidence>
<dbReference type="GO" id="GO:0005524">
    <property type="term" value="F:ATP binding"/>
    <property type="evidence" value="ECO:0007669"/>
    <property type="project" value="UniProtKB-KW"/>
</dbReference>
<dbReference type="PROSITE" id="PS00211">
    <property type="entry name" value="ABC_TRANSPORTER_1"/>
    <property type="match status" value="1"/>
</dbReference>
<dbReference type="AlphaFoldDB" id="A0A1M6MU49"/>
<keyword evidence="3" id="KW-1003">Cell membrane</keyword>
<dbReference type="Pfam" id="PF00664">
    <property type="entry name" value="ABC_membrane"/>
    <property type="match status" value="1"/>
</dbReference>
<keyword evidence="8 9" id="KW-0472">Membrane</keyword>
<keyword evidence="4 9" id="KW-0812">Transmembrane</keyword>
<evidence type="ECO:0000259" key="11">
    <source>
        <dbReference type="PROSITE" id="PS50929"/>
    </source>
</evidence>
<feature type="transmembrane region" description="Helical" evidence="9">
    <location>
        <begin position="24"/>
        <end position="47"/>
    </location>
</feature>
<dbReference type="CDD" id="cd18542">
    <property type="entry name" value="ABC_6TM_YknU_like"/>
    <property type="match status" value="1"/>
</dbReference>
<feature type="domain" description="ABC transporter" evidence="10">
    <location>
        <begin position="361"/>
        <end position="595"/>
    </location>
</feature>
<sequence>MTELGEKEMKKIKLLLKFMKGNRLLYFGAVLAIGVATCFEILIPLVLKITIDSIIGDKPMDLPNRILTIINTHGGKTMLAWNLWFCGAIIIILTIINGVFIYFKGKWSAVAAESVAKNVREKLYDHLQHLPFDYHIKAETGDLIQRCTSDVETIRRFLAIQFVEIGRVLFILIFSIGIMVSLNMTMTLIAISLVPIIFIFTMVFFYKVQRAFKLSDESEARLSTVLQENLSGVRVVRAFGRQKYEVDKFDKRNREYRDVTYRLIRLLAWFWSSSDLLCFMQIGAVLAFGAYFATKEIITLGTLVVFISYERKLIFPIRQLGRILTDLGKSLISIERINEILEVEIEDGLDEGRKPEIKGEIEFKDVCFKYDEDRTILKDISFKVKLGETIAILGATGSGKTSLVNLLLRLYDYDKGNIKLDGIELRDINKKWLRQKVGIVLQEPFLYSKTLKENIGITKEKIKDAEIFEASKIASIHDVILNFENGYETYVGERGVTLSGGQKQRIAIARTIIKKSPILIFDDSLSAVDTETDLAIRRALKARKERTTTFIISHRITTLSEADQILVLEDGKIIQSGRHEHLIKEEGLYKRVWLLQNSLEEELEEEIKTYDKDKLEEAAS</sequence>
<name>A0A1M6MU49_PARC5</name>
<dbReference type="EMBL" id="FRAG01000012">
    <property type="protein sequence ID" value="SHJ86936.1"/>
    <property type="molecule type" value="Genomic_DNA"/>
</dbReference>
<dbReference type="InterPro" id="IPR003593">
    <property type="entry name" value="AAA+_ATPase"/>
</dbReference>
<evidence type="ECO:0000256" key="5">
    <source>
        <dbReference type="ARBA" id="ARBA00022741"/>
    </source>
</evidence>
<evidence type="ECO:0000256" key="9">
    <source>
        <dbReference type="SAM" id="Phobius"/>
    </source>
</evidence>
<keyword evidence="7 9" id="KW-1133">Transmembrane helix</keyword>
<protein>
    <submittedName>
        <fullName evidence="12">ATP-binding cassette, subfamily B</fullName>
    </submittedName>
</protein>
<evidence type="ECO:0000256" key="2">
    <source>
        <dbReference type="ARBA" id="ARBA00022448"/>
    </source>
</evidence>
<dbReference type="SMART" id="SM00382">
    <property type="entry name" value="AAA"/>
    <property type="match status" value="1"/>
</dbReference>
<dbReference type="STRING" id="1121301.SAMN02745912_01427"/>
<dbReference type="SUPFAM" id="SSF52540">
    <property type="entry name" value="P-loop containing nucleoside triphosphate hydrolases"/>
    <property type="match status" value="1"/>
</dbReference>
<evidence type="ECO:0000256" key="8">
    <source>
        <dbReference type="ARBA" id="ARBA00023136"/>
    </source>
</evidence>
<reference evidence="12 13" key="1">
    <citation type="submission" date="2016-11" db="EMBL/GenBank/DDBJ databases">
        <authorList>
            <person name="Jaros S."/>
            <person name="Januszkiewicz K."/>
            <person name="Wedrychowicz H."/>
        </authorList>
    </citation>
    <scope>NUCLEOTIDE SEQUENCE [LARGE SCALE GENOMIC DNA]</scope>
    <source>
        <strain evidence="12 13">DSM 15212</strain>
    </source>
</reference>
<dbReference type="PANTHER" id="PTHR43394">
    <property type="entry name" value="ATP-DEPENDENT PERMEASE MDL1, MITOCHONDRIAL"/>
    <property type="match status" value="1"/>
</dbReference>
<evidence type="ECO:0000256" key="4">
    <source>
        <dbReference type="ARBA" id="ARBA00022692"/>
    </source>
</evidence>
<dbReference type="Pfam" id="PF00005">
    <property type="entry name" value="ABC_tran"/>
    <property type="match status" value="1"/>
</dbReference>
<proteinExistence type="predicted"/>
<accession>A0A1M6MU49</accession>
<keyword evidence="6 12" id="KW-0067">ATP-binding</keyword>
<dbReference type="Gene3D" id="1.20.1560.10">
    <property type="entry name" value="ABC transporter type 1, transmembrane domain"/>
    <property type="match status" value="1"/>
</dbReference>
<dbReference type="GO" id="GO:0016887">
    <property type="term" value="F:ATP hydrolysis activity"/>
    <property type="evidence" value="ECO:0007669"/>
    <property type="project" value="InterPro"/>
</dbReference>
<dbReference type="SUPFAM" id="SSF90123">
    <property type="entry name" value="ABC transporter transmembrane region"/>
    <property type="match status" value="1"/>
</dbReference>
<dbReference type="PROSITE" id="PS50929">
    <property type="entry name" value="ABC_TM1F"/>
    <property type="match status" value="1"/>
</dbReference>
<feature type="transmembrane region" description="Helical" evidence="9">
    <location>
        <begin position="263"/>
        <end position="282"/>
    </location>
</feature>
<dbReference type="GO" id="GO:0015421">
    <property type="term" value="F:ABC-type oligopeptide transporter activity"/>
    <property type="evidence" value="ECO:0007669"/>
    <property type="project" value="TreeGrafter"/>
</dbReference>
<dbReference type="InterPro" id="IPR036640">
    <property type="entry name" value="ABC1_TM_sf"/>
</dbReference>
<dbReference type="InterPro" id="IPR039421">
    <property type="entry name" value="Type_1_exporter"/>
</dbReference>
<dbReference type="InterPro" id="IPR003439">
    <property type="entry name" value="ABC_transporter-like_ATP-bd"/>
</dbReference>
<evidence type="ECO:0000256" key="7">
    <source>
        <dbReference type="ARBA" id="ARBA00022989"/>
    </source>
</evidence>
<keyword evidence="5" id="KW-0547">Nucleotide-binding</keyword>
<feature type="domain" description="ABC transmembrane type-1" evidence="11">
    <location>
        <begin position="27"/>
        <end position="329"/>
    </location>
</feature>
<evidence type="ECO:0000313" key="12">
    <source>
        <dbReference type="EMBL" id="SHJ86936.1"/>
    </source>
</evidence>
<dbReference type="Proteomes" id="UP000184465">
    <property type="component" value="Unassembled WGS sequence"/>
</dbReference>
<dbReference type="FunFam" id="3.40.50.300:FF:000221">
    <property type="entry name" value="Multidrug ABC transporter ATP-binding protein"/>
    <property type="match status" value="1"/>
</dbReference>
<organism evidence="12 13">
    <name type="scientific">Paramaledivibacter caminithermalis (strain DSM 15212 / CIP 107654 / DViRD3)</name>
    <name type="common">Clostridium caminithermale</name>
    <dbReference type="NCBI Taxonomy" id="1121301"/>
    <lineage>
        <taxon>Bacteria</taxon>
        <taxon>Bacillati</taxon>
        <taxon>Bacillota</taxon>
        <taxon>Clostridia</taxon>
        <taxon>Peptostreptococcales</taxon>
        <taxon>Caminicellaceae</taxon>
        <taxon>Paramaledivibacter</taxon>
    </lineage>
</organism>
<evidence type="ECO:0000259" key="10">
    <source>
        <dbReference type="PROSITE" id="PS50893"/>
    </source>
</evidence>
<evidence type="ECO:0000313" key="13">
    <source>
        <dbReference type="Proteomes" id="UP000184465"/>
    </source>
</evidence>
<gene>
    <name evidence="12" type="ORF">SAMN02745912_01427</name>
</gene>
<evidence type="ECO:0000256" key="1">
    <source>
        <dbReference type="ARBA" id="ARBA00004651"/>
    </source>
</evidence>
<evidence type="ECO:0000256" key="3">
    <source>
        <dbReference type="ARBA" id="ARBA00022475"/>
    </source>
</evidence>
<dbReference type="Gene3D" id="3.40.50.300">
    <property type="entry name" value="P-loop containing nucleotide triphosphate hydrolases"/>
    <property type="match status" value="1"/>
</dbReference>
<dbReference type="InterPro" id="IPR027417">
    <property type="entry name" value="P-loop_NTPase"/>
</dbReference>
<comment type="subcellular location">
    <subcellularLocation>
        <location evidence="1">Cell membrane</location>
        <topology evidence="1">Multi-pass membrane protein</topology>
    </subcellularLocation>
</comment>
<dbReference type="GO" id="GO:0005886">
    <property type="term" value="C:plasma membrane"/>
    <property type="evidence" value="ECO:0007669"/>
    <property type="project" value="UniProtKB-SubCell"/>
</dbReference>
<dbReference type="PROSITE" id="PS50893">
    <property type="entry name" value="ABC_TRANSPORTER_2"/>
    <property type="match status" value="1"/>
</dbReference>
<feature type="transmembrane region" description="Helical" evidence="9">
    <location>
        <begin position="188"/>
        <end position="206"/>
    </location>
</feature>
<keyword evidence="2" id="KW-0813">Transport</keyword>
<dbReference type="InterPro" id="IPR011527">
    <property type="entry name" value="ABC1_TM_dom"/>
</dbReference>